<dbReference type="InterPro" id="IPR036537">
    <property type="entry name" value="Adaptor_Cbl_N_dom_sf"/>
</dbReference>
<dbReference type="Proteomes" id="UP001218218">
    <property type="component" value="Unassembled WGS sequence"/>
</dbReference>
<reference evidence="3" key="1">
    <citation type="submission" date="2023-03" db="EMBL/GenBank/DDBJ databases">
        <title>Massive genome expansion in bonnet fungi (Mycena s.s.) driven by repeated elements and novel gene families across ecological guilds.</title>
        <authorList>
            <consortium name="Lawrence Berkeley National Laboratory"/>
            <person name="Harder C.B."/>
            <person name="Miyauchi S."/>
            <person name="Viragh M."/>
            <person name="Kuo A."/>
            <person name="Thoen E."/>
            <person name="Andreopoulos B."/>
            <person name="Lu D."/>
            <person name="Skrede I."/>
            <person name="Drula E."/>
            <person name="Henrissat B."/>
            <person name="Morin E."/>
            <person name="Kohler A."/>
            <person name="Barry K."/>
            <person name="LaButti K."/>
            <person name="Morin E."/>
            <person name="Salamov A."/>
            <person name="Lipzen A."/>
            <person name="Mereny Z."/>
            <person name="Hegedus B."/>
            <person name="Baldrian P."/>
            <person name="Stursova M."/>
            <person name="Weitz H."/>
            <person name="Taylor A."/>
            <person name="Grigoriev I.V."/>
            <person name="Nagy L.G."/>
            <person name="Martin F."/>
            <person name="Kauserud H."/>
        </authorList>
    </citation>
    <scope>NUCLEOTIDE SEQUENCE</scope>
    <source>
        <strain evidence="3">CBHHK002</strain>
    </source>
</reference>
<dbReference type="InterPro" id="IPR059179">
    <property type="entry name" value="MLKL-like_MCAfunc"/>
</dbReference>
<dbReference type="Pfam" id="PF20703">
    <property type="entry name" value="nSTAND1"/>
    <property type="match status" value="1"/>
</dbReference>
<comment type="caution">
    <text evidence="3">The sequence shown here is derived from an EMBL/GenBank/DDBJ whole genome shotgun (WGS) entry which is preliminary data.</text>
</comment>
<dbReference type="InterPro" id="IPR027417">
    <property type="entry name" value="P-loop_NTPase"/>
</dbReference>
<evidence type="ECO:0000259" key="2">
    <source>
        <dbReference type="Pfam" id="PF20703"/>
    </source>
</evidence>
<gene>
    <name evidence="3" type="ORF">DFH08DRAFT_1054510</name>
</gene>
<dbReference type="InterPro" id="IPR049052">
    <property type="entry name" value="nSTAND1"/>
</dbReference>
<evidence type="ECO:0000313" key="4">
    <source>
        <dbReference type="Proteomes" id="UP001218218"/>
    </source>
</evidence>
<protein>
    <recommendedName>
        <fullName evidence="2">Novel STAND NTPase 1 domain-containing protein</fullName>
    </recommendedName>
</protein>
<feature type="compositionally biased region" description="Basic and acidic residues" evidence="1">
    <location>
        <begin position="1063"/>
        <end position="1074"/>
    </location>
</feature>
<dbReference type="SUPFAM" id="SSF52540">
    <property type="entry name" value="P-loop containing nucleoside triphosphate hydrolases"/>
    <property type="match status" value="1"/>
</dbReference>
<evidence type="ECO:0000256" key="1">
    <source>
        <dbReference type="SAM" id="MobiDB-lite"/>
    </source>
</evidence>
<feature type="domain" description="Novel STAND NTPase 1" evidence="2">
    <location>
        <begin position="228"/>
        <end position="366"/>
    </location>
</feature>
<dbReference type="PANTHER" id="PTHR47691:SF3">
    <property type="entry name" value="HTH-TYPE TRANSCRIPTIONAL REGULATOR RV0890C-RELATED"/>
    <property type="match status" value="1"/>
</dbReference>
<dbReference type="Gene3D" id="1.20.930.20">
    <property type="entry name" value="Adaptor protein Cbl, N-terminal domain"/>
    <property type="match status" value="1"/>
</dbReference>
<dbReference type="PANTHER" id="PTHR47691">
    <property type="entry name" value="REGULATOR-RELATED"/>
    <property type="match status" value="1"/>
</dbReference>
<dbReference type="GO" id="GO:0007166">
    <property type="term" value="P:cell surface receptor signaling pathway"/>
    <property type="evidence" value="ECO:0007669"/>
    <property type="project" value="InterPro"/>
</dbReference>
<evidence type="ECO:0000313" key="3">
    <source>
        <dbReference type="EMBL" id="KAJ7306304.1"/>
    </source>
</evidence>
<organism evidence="3 4">
    <name type="scientific">Mycena albidolilacea</name>
    <dbReference type="NCBI Taxonomy" id="1033008"/>
    <lineage>
        <taxon>Eukaryota</taxon>
        <taxon>Fungi</taxon>
        <taxon>Dikarya</taxon>
        <taxon>Basidiomycota</taxon>
        <taxon>Agaricomycotina</taxon>
        <taxon>Agaricomycetes</taxon>
        <taxon>Agaricomycetidae</taxon>
        <taxon>Agaricales</taxon>
        <taxon>Marasmiineae</taxon>
        <taxon>Mycenaceae</taxon>
        <taxon>Mycena</taxon>
    </lineage>
</organism>
<dbReference type="InterPro" id="IPR011990">
    <property type="entry name" value="TPR-like_helical_dom_sf"/>
</dbReference>
<keyword evidence="4" id="KW-1185">Reference proteome</keyword>
<feature type="compositionally biased region" description="Acidic residues" evidence="1">
    <location>
        <begin position="1046"/>
        <end position="1062"/>
    </location>
</feature>
<feature type="region of interest" description="Disordered" evidence="1">
    <location>
        <begin position="1040"/>
        <end position="1074"/>
    </location>
</feature>
<dbReference type="AlphaFoldDB" id="A0AAD6Z4P2"/>
<proteinExistence type="predicted"/>
<dbReference type="Gene3D" id="3.40.50.300">
    <property type="entry name" value="P-loop containing nucleotide triphosphate hydrolases"/>
    <property type="match status" value="1"/>
</dbReference>
<dbReference type="EMBL" id="JARIHO010000093">
    <property type="protein sequence ID" value="KAJ7306304.1"/>
    <property type="molecule type" value="Genomic_DNA"/>
</dbReference>
<dbReference type="Gene3D" id="1.25.40.10">
    <property type="entry name" value="Tetratricopeptide repeat domain"/>
    <property type="match status" value="1"/>
</dbReference>
<accession>A0AAD6Z4P2</accession>
<name>A0AAD6Z4P2_9AGAR</name>
<sequence length="1074" mass="120544">MPPPAVIQVRLSAVTTSLTITAKTLAVLADTLDTPFLGAIMNTTEAVLKNIETVKQNKDDCVELLEQTHKFLTVIISLYIKSETGAELPPDVLHHIGKFTQYLACLINIQRTDHWIRILHKIHNFIEAHQKGSKIRAFFHKSESSVLLRECKIGLQQGLEFFQTESAMISSSLADMKKDAQKRHQEVLDMIETLSEKTISEQGSMISRPYYQSYSSSNSISMLPSAPKIFHGRDLEVSDILDLFKAKTTRIAILGAGGIGKSSLARVLLHHSTITDMYQQNRFFVGCNSATTKMELVTLIGTHIGLRPSKDHIQAVLKHLSNNPPSLLILDELETLWESTESRGDIEELLSLLTDINHLALMITMRGAERPAKVQWTRPFLLPLKPLDQEAARLTFIDIADDKHDLDEVDEILSLTDYMPLAINLLAHLVDSEGCSNVLLRWKKEKTLMISEGFDKRSNLDLSISLSLSSPRIKSLPQSQELLSLLGMLPDGLSDVDLIQSKLPLKHPLKCKAVLTSTALAYSDENKQLKVLMPIREYVQQHQHPEDQLVHTLLKHFQDLLHLYVEYKGTQTSVSTVNHIASNFANIQNLFLWGLQEKHSNLLDTIRGVCHLSHFHRATHQGSAHLIGEVQHLLPNLGDQQLRLYVNTELLSRFNYLAHDPEALYLKGWNIVNILMTQNLNLLGTFYATTANYYSQAKHDLLEAAKMCNRAISLGISTGYTRGQALGFRYLAWVKFLSGEPSKLQLYAQQSQRFARESGDLYSEAHAARLEAMSWAEVGNYKQSLLLCIRGTNLLALCGMSTSEGNLAITHTQAGVHICKSEYSQARDIYTHMPRDVSENQDHYWHAIILLNVAEMACDAIVAALYAREKDRLPASLLLEKNLKLGDNLIGSFCLEWLANVSQWGATQSRVRWTTVFLVHSVKHKKNLKVHKAIQSFGDLFLTQGDESSAINLFTTALEGFTYMDVHCSRAECMLRLGDISKSRGDPLRAMELWDTARPLFECSSQAQQVENLDCRIAGLGQEIQVQHRENLAKLAQLNAPSGMADEVEDDQADTEDLENMSDNDKRVADVVAS</sequence>
<dbReference type="CDD" id="cd21037">
    <property type="entry name" value="MLKL_NTD"/>
    <property type="match status" value="1"/>
</dbReference>